<dbReference type="CDD" id="cd00897">
    <property type="entry name" value="UGPase_euk"/>
    <property type="match status" value="1"/>
</dbReference>
<feature type="binding site" evidence="8">
    <location>
        <position position="156"/>
    </location>
    <ligand>
        <name>UTP</name>
        <dbReference type="ChEBI" id="CHEBI:46398"/>
    </ligand>
</feature>
<dbReference type="GO" id="GO:0003983">
    <property type="term" value="F:UTP:glucose-1-phosphate uridylyltransferase activity"/>
    <property type="evidence" value="ECO:0007669"/>
    <property type="project" value="UniProtKB-EC"/>
</dbReference>
<gene>
    <name evidence="9" type="ORF">HXX76_012413</name>
</gene>
<dbReference type="InterPro" id="IPR016267">
    <property type="entry name" value="UDPGP_trans"/>
</dbReference>
<evidence type="ECO:0000256" key="3">
    <source>
        <dbReference type="ARBA" id="ARBA00022679"/>
    </source>
</evidence>
<feature type="binding site" evidence="8">
    <location>
        <position position="184"/>
    </location>
    <ligand>
        <name>UTP</name>
        <dbReference type="ChEBI" id="CHEBI:46398"/>
    </ligand>
</feature>
<evidence type="ECO:0000256" key="1">
    <source>
        <dbReference type="ARBA" id="ARBA00010401"/>
    </source>
</evidence>
<evidence type="ECO:0000313" key="10">
    <source>
        <dbReference type="Proteomes" id="UP000650467"/>
    </source>
</evidence>
<dbReference type="EC" id="2.7.7.9" evidence="2 6"/>
<feature type="binding site" evidence="8">
    <location>
        <position position="362"/>
    </location>
    <ligand>
        <name>UTP</name>
        <dbReference type="ChEBI" id="CHEBI:46398"/>
    </ligand>
</feature>
<evidence type="ECO:0000313" key="9">
    <source>
        <dbReference type="EMBL" id="KAG2427480.1"/>
    </source>
</evidence>
<dbReference type="FunFam" id="2.160.10.10:FF:000001">
    <property type="entry name" value="UTP--glucose-1-phosphate uridylyltransferase"/>
    <property type="match status" value="1"/>
</dbReference>
<sequence>MAGDFAAFEAKMKAANLSQAAIAAFKKNYDQLVAGVTGMVPEADISSADGLPYLTSLPHVSPADAKSLLAATAVLKLNGGLGTSMGLEKAKSLLVVKDGKTFLDLICEQVLHMRATYGSQVVFTLMNSFSTSDDTRAFLAAKHPELLKEPLIELLQNKSPKVDAATLKPAHYEAHPDMEWCPPGHGDIYPSLLGSGMLDKLVAQGIKYLFVSNSDNLGATLDLDLLHYFATSGKAFLMEVCERTAADKKGGHLCVRTADGRLMLRESAMCPDADKKAFEDIAKHKYFNTNNLWVSLEALAATLKSSGGALDLPLIKNKKTVNPRDAASEPVFQLETAMGSAIECFDSAGAIVVPRSRFAPVKTCSDLFVLRSDAYIIAEDSTVAVAPSLHGVIPLIKLDDSHFKLVDQMEALAPTVPSLIQATSVTVKGAVKFSPGVVLKGDVTLEAAGSGPAQLAAGEYSGAVKVGEAAKVAA</sequence>
<dbReference type="Gene3D" id="2.160.10.10">
    <property type="entry name" value="Hexapeptide repeat proteins"/>
    <property type="match status" value="1"/>
</dbReference>
<name>A0A835VTQ9_CHLIN</name>
<feature type="binding site" evidence="7">
    <location>
        <position position="185"/>
    </location>
    <ligand>
        <name>substrate</name>
    </ligand>
</feature>
<dbReference type="InterPro" id="IPR029044">
    <property type="entry name" value="Nucleotide-diphossugar_trans"/>
</dbReference>
<dbReference type="AlphaFoldDB" id="A0A835VTQ9"/>
<dbReference type="EMBL" id="JAEHOC010000040">
    <property type="protein sequence ID" value="KAG2427480.1"/>
    <property type="molecule type" value="Genomic_DNA"/>
</dbReference>
<dbReference type="InterPro" id="IPR002618">
    <property type="entry name" value="UDPGP_fam"/>
</dbReference>
<feature type="binding site" evidence="8">
    <location>
        <position position="91"/>
    </location>
    <ligand>
        <name>UTP</name>
        <dbReference type="ChEBI" id="CHEBI:46398"/>
    </ligand>
</feature>
<comment type="similarity">
    <text evidence="1 6">Belongs to the UDPGP type 1 family.</text>
</comment>
<dbReference type="SUPFAM" id="SSF53448">
    <property type="entry name" value="Nucleotide-diphospho-sugar transferases"/>
    <property type="match status" value="1"/>
</dbReference>
<dbReference type="Proteomes" id="UP000650467">
    <property type="component" value="Unassembled WGS sequence"/>
</dbReference>
<evidence type="ECO:0000256" key="6">
    <source>
        <dbReference type="PIRNR" id="PIRNR000806"/>
    </source>
</evidence>
<evidence type="ECO:0000256" key="5">
    <source>
        <dbReference type="ARBA" id="ARBA00048128"/>
    </source>
</evidence>
<keyword evidence="3 6" id="KW-0808">Transferase</keyword>
<dbReference type="GO" id="GO:0006011">
    <property type="term" value="P:UDP-alpha-D-glucose metabolic process"/>
    <property type="evidence" value="ECO:0007669"/>
    <property type="project" value="UniProtKB-UniRule"/>
</dbReference>
<feature type="binding site" evidence="8">
    <location>
        <position position="215"/>
    </location>
    <ligand>
        <name>UTP</name>
        <dbReference type="ChEBI" id="CHEBI:46398"/>
    </ligand>
</feature>
<dbReference type="Gene3D" id="3.90.550.10">
    <property type="entry name" value="Spore Coat Polysaccharide Biosynthesis Protein SpsA, Chain A"/>
    <property type="match status" value="1"/>
</dbReference>
<keyword evidence="4 6" id="KW-0548">Nucleotidyltransferase</keyword>
<evidence type="ECO:0000256" key="2">
    <source>
        <dbReference type="ARBA" id="ARBA00012415"/>
    </source>
</evidence>
<reference evidence="9" key="1">
    <citation type="journal article" date="2020" name="bioRxiv">
        <title>Comparative genomics of Chlamydomonas.</title>
        <authorList>
            <person name="Craig R.J."/>
            <person name="Hasan A.R."/>
            <person name="Ness R.W."/>
            <person name="Keightley P.D."/>
        </authorList>
    </citation>
    <scope>NUCLEOTIDE SEQUENCE</scope>
    <source>
        <strain evidence="9">SAG 7.73</strain>
    </source>
</reference>
<dbReference type="FunFam" id="3.90.550.10:FF:000002">
    <property type="entry name" value="UTP--glucose-1-phosphate uridylyltransferase"/>
    <property type="match status" value="1"/>
</dbReference>
<evidence type="ECO:0000256" key="7">
    <source>
        <dbReference type="PIRSR" id="PIRSR000806-1"/>
    </source>
</evidence>
<dbReference type="Pfam" id="PF01704">
    <property type="entry name" value="UDPGP"/>
    <property type="match status" value="1"/>
</dbReference>
<protein>
    <recommendedName>
        <fullName evidence="2 6">UTP--glucose-1-phosphate uridylyltransferase</fullName>
        <ecNumber evidence="2 6">2.7.7.9</ecNumber>
    </recommendedName>
</protein>
<comment type="caution">
    <text evidence="9">The sequence shown here is derived from an EMBL/GenBank/DDBJ whole genome shotgun (WGS) entry which is preliminary data.</text>
</comment>
<organism evidence="9 10">
    <name type="scientific">Chlamydomonas incerta</name>
    <dbReference type="NCBI Taxonomy" id="51695"/>
    <lineage>
        <taxon>Eukaryota</taxon>
        <taxon>Viridiplantae</taxon>
        <taxon>Chlorophyta</taxon>
        <taxon>core chlorophytes</taxon>
        <taxon>Chlorophyceae</taxon>
        <taxon>CS clade</taxon>
        <taxon>Chlamydomonadales</taxon>
        <taxon>Chlamydomonadaceae</taxon>
        <taxon>Chlamydomonas</taxon>
    </lineage>
</organism>
<keyword evidence="10" id="KW-1185">Reference proteome</keyword>
<dbReference type="PANTHER" id="PTHR43511">
    <property type="match status" value="1"/>
</dbReference>
<evidence type="ECO:0000256" key="8">
    <source>
        <dbReference type="PIRSR" id="PIRSR000806-2"/>
    </source>
</evidence>
<proteinExistence type="inferred from homology"/>
<accession>A0A835VTQ9</accession>
<evidence type="ECO:0000256" key="4">
    <source>
        <dbReference type="ARBA" id="ARBA00022695"/>
    </source>
</evidence>
<comment type="catalytic activity">
    <reaction evidence="5 6">
        <text>alpha-D-glucose 1-phosphate + UTP + H(+) = UDP-alpha-D-glucose + diphosphate</text>
        <dbReference type="Rhea" id="RHEA:19889"/>
        <dbReference type="ChEBI" id="CHEBI:15378"/>
        <dbReference type="ChEBI" id="CHEBI:33019"/>
        <dbReference type="ChEBI" id="CHEBI:46398"/>
        <dbReference type="ChEBI" id="CHEBI:58601"/>
        <dbReference type="ChEBI" id="CHEBI:58885"/>
        <dbReference type="EC" id="2.7.7.9"/>
    </reaction>
</comment>
<dbReference type="OrthoDB" id="932129at2759"/>
<dbReference type="PIRSF" id="PIRSF000806">
    <property type="entry name" value="UDPGP"/>
    <property type="match status" value="1"/>
</dbReference>